<evidence type="ECO:0000313" key="2">
    <source>
        <dbReference type="Proteomes" id="UP000304953"/>
    </source>
</evidence>
<comment type="caution">
    <text evidence="1">The sequence shown here is derived from an EMBL/GenBank/DDBJ whole genome shotgun (WGS) entry which is preliminary data.</text>
</comment>
<proteinExistence type="predicted"/>
<reference evidence="1" key="1">
    <citation type="submission" date="2019-04" db="EMBL/GenBank/DDBJ databases">
        <title>Microbes associate with the intestines of laboratory mice.</title>
        <authorList>
            <person name="Navarre W."/>
            <person name="Wong E."/>
            <person name="Huang K."/>
            <person name="Tropini C."/>
            <person name="Ng K."/>
            <person name="Yu B."/>
        </authorList>
    </citation>
    <scope>NUCLEOTIDE SEQUENCE</scope>
    <source>
        <strain evidence="1">NM01_1-7b</strain>
    </source>
</reference>
<sequence>MKKISLFLISIFCICLISACSSKEDSIEIQNTQINDFSEKNTENKSIDDKISYVDLEYDEINKNLTLLDLGLNQVLQEVPVESTETIDAYQKIKDGYAIVKSTFEEDVDNAKQVNGIIISKGSSDYKTSYEFISYDEKLQEKNVIDLKSMISEELMTEIQESQPEPKIDPLGHHIAWSTINGIYVLNVESGEQKVHEIEEDGFSGYEIAFIDENKVGFYQQKGETTVTTRYGYWDLSTDQIVYEEEDDYSPSQIRVSGECLVLNDSEDPATHSSSGKVVIYDCQKNQSNVFLVDNTESTFATVTSDGAYLIVYVCLDNELMKHRVRIYQLSSKECVNEIPFSTEKGVRFYDFCNSENDYLLIGNGDAGKVVYHVFAAK</sequence>
<organism evidence="1 2">
    <name type="scientific">Petralouisia muris</name>
    <dbReference type="NCBI Taxonomy" id="3032872"/>
    <lineage>
        <taxon>Bacteria</taxon>
        <taxon>Bacillati</taxon>
        <taxon>Bacillota</taxon>
        <taxon>Clostridia</taxon>
        <taxon>Lachnospirales</taxon>
        <taxon>Lachnospiraceae</taxon>
        <taxon>Petralouisia</taxon>
    </lineage>
</organism>
<evidence type="ECO:0000313" key="1">
    <source>
        <dbReference type="EMBL" id="TGY91171.1"/>
    </source>
</evidence>
<dbReference type="Proteomes" id="UP000304953">
    <property type="component" value="Unassembled WGS sequence"/>
</dbReference>
<dbReference type="EMBL" id="SRYA01000067">
    <property type="protein sequence ID" value="TGY91171.1"/>
    <property type="molecule type" value="Genomic_DNA"/>
</dbReference>
<accession>A0AC61RQ64</accession>
<keyword evidence="2" id="KW-1185">Reference proteome</keyword>
<gene>
    <name evidence="1" type="ORF">E5329_22410</name>
</gene>
<name>A0AC61RQ64_9FIRM</name>
<protein>
    <submittedName>
        <fullName evidence="1">Uncharacterized protein</fullName>
    </submittedName>
</protein>